<dbReference type="CDD" id="cd07379">
    <property type="entry name" value="MPP_239FB"/>
    <property type="match status" value="1"/>
</dbReference>
<evidence type="ECO:0000313" key="2">
    <source>
        <dbReference type="EMBL" id="OQS01246.1"/>
    </source>
</evidence>
<dbReference type="EMBL" id="JNBR01000011">
    <property type="protein sequence ID" value="OQS01246.1"/>
    <property type="molecule type" value="Genomic_DNA"/>
</dbReference>
<dbReference type="InterPro" id="IPR051693">
    <property type="entry name" value="UPF0046_metallophosphoest"/>
</dbReference>
<sequence>MALRVVCISDTHGRHDDLVVPDGDVLVHAGDFTKRGTHAQIAAFDDWLATLPHKHKLVIAGNHELSLDANWYPTAWKRWHREFQDPVVSKALLRHCTYLENETVEIDGVRFFGSPYSPVIPGAIMAFHTMSGSRAKAIWGKIPTDVDVLVTHSPPHGIRDLSVRGEHCGDEDLLEEIKTRVQPKYHVFGHIHECYGSDTFEGTTYINAASCTVQHQCTNAPIVFDIQIPK</sequence>
<dbReference type="Pfam" id="PF00149">
    <property type="entry name" value="Metallophos"/>
    <property type="match status" value="1"/>
</dbReference>
<dbReference type="Gene3D" id="3.60.21.10">
    <property type="match status" value="1"/>
</dbReference>
<dbReference type="GO" id="GO:0016787">
    <property type="term" value="F:hydrolase activity"/>
    <property type="evidence" value="ECO:0007669"/>
    <property type="project" value="InterPro"/>
</dbReference>
<dbReference type="SUPFAM" id="SSF56300">
    <property type="entry name" value="Metallo-dependent phosphatases"/>
    <property type="match status" value="1"/>
</dbReference>
<dbReference type="OrthoDB" id="630188at2759"/>
<evidence type="ECO:0000313" key="3">
    <source>
        <dbReference type="Proteomes" id="UP000243579"/>
    </source>
</evidence>
<dbReference type="PANTHER" id="PTHR12905:SF0">
    <property type="entry name" value="CALCINEURIN-LIKE PHOSPHOESTERASE DOMAIN-CONTAINING PROTEIN"/>
    <property type="match status" value="1"/>
</dbReference>
<dbReference type="PANTHER" id="PTHR12905">
    <property type="entry name" value="METALLOPHOSPHOESTERASE"/>
    <property type="match status" value="1"/>
</dbReference>
<keyword evidence="3" id="KW-1185">Reference proteome</keyword>
<accession>A0A1V9ZTA0</accession>
<comment type="caution">
    <text evidence="2">The sequence shown here is derived from an EMBL/GenBank/DDBJ whole genome shotgun (WGS) entry which is preliminary data.</text>
</comment>
<dbReference type="AlphaFoldDB" id="A0A1V9ZTA0"/>
<protein>
    <submittedName>
        <fullName evidence="2">Calcineurin-like phosphoesterase</fullName>
    </submittedName>
</protein>
<dbReference type="InterPro" id="IPR029052">
    <property type="entry name" value="Metallo-depent_PP-like"/>
</dbReference>
<name>A0A1V9ZTA0_ACHHY</name>
<gene>
    <name evidence="2" type="ORF">ACHHYP_01494</name>
</gene>
<feature type="domain" description="Calcineurin-like phosphoesterase" evidence="1">
    <location>
        <begin position="3"/>
        <end position="194"/>
    </location>
</feature>
<organism evidence="2 3">
    <name type="scientific">Achlya hypogyna</name>
    <name type="common">Oomycete</name>
    <name type="synonym">Protoachlya hypogyna</name>
    <dbReference type="NCBI Taxonomy" id="1202772"/>
    <lineage>
        <taxon>Eukaryota</taxon>
        <taxon>Sar</taxon>
        <taxon>Stramenopiles</taxon>
        <taxon>Oomycota</taxon>
        <taxon>Saprolegniomycetes</taxon>
        <taxon>Saprolegniales</taxon>
        <taxon>Achlyaceae</taxon>
        <taxon>Achlya</taxon>
    </lineage>
</organism>
<reference evidence="2 3" key="1">
    <citation type="journal article" date="2014" name="Genome Biol. Evol.">
        <title>The secreted proteins of Achlya hypogyna and Thraustotheca clavata identify the ancestral oomycete secretome and reveal gene acquisitions by horizontal gene transfer.</title>
        <authorList>
            <person name="Misner I."/>
            <person name="Blouin N."/>
            <person name="Leonard G."/>
            <person name="Richards T.A."/>
            <person name="Lane C.E."/>
        </authorList>
    </citation>
    <scope>NUCLEOTIDE SEQUENCE [LARGE SCALE GENOMIC DNA]</scope>
    <source>
        <strain evidence="2 3">ATCC 48635</strain>
    </source>
</reference>
<dbReference type="InterPro" id="IPR004843">
    <property type="entry name" value="Calcineurin-like_PHP"/>
</dbReference>
<dbReference type="Proteomes" id="UP000243579">
    <property type="component" value="Unassembled WGS sequence"/>
</dbReference>
<proteinExistence type="predicted"/>
<evidence type="ECO:0000259" key="1">
    <source>
        <dbReference type="Pfam" id="PF00149"/>
    </source>
</evidence>